<dbReference type="GO" id="GO:0005886">
    <property type="term" value="C:plasma membrane"/>
    <property type="evidence" value="ECO:0007669"/>
    <property type="project" value="TreeGrafter"/>
</dbReference>
<dbReference type="GO" id="GO:0007035">
    <property type="term" value="P:vacuolar acidification"/>
    <property type="evidence" value="ECO:0007669"/>
    <property type="project" value="TreeGrafter"/>
</dbReference>
<accession>A0A2G9TJT8</accession>
<dbReference type="GO" id="GO:0033179">
    <property type="term" value="C:proton-transporting V-type ATPase, V0 domain"/>
    <property type="evidence" value="ECO:0007669"/>
    <property type="project" value="InterPro"/>
</dbReference>
<dbReference type="GO" id="GO:0051117">
    <property type="term" value="F:ATPase binding"/>
    <property type="evidence" value="ECO:0007669"/>
    <property type="project" value="TreeGrafter"/>
</dbReference>
<comment type="function">
    <text evidence="8">Essential component of the vacuolar proton pump (V-ATPase), a multimeric enzyme that catalyzes the translocation of protons across the membranes. Required for assembly and activity of the V-ATPase.</text>
</comment>
<dbReference type="GO" id="GO:0016471">
    <property type="term" value="C:vacuolar proton-transporting V-type ATPase complex"/>
    <property type="evidence" value="ECO:0007669"/>
    <property type="project" value="TreeGrafter"/>
</dbReference>
<keyword evidence="5" id="KW-1133">Transmembrane helix</keyword>
<dbReference type="Proteomes" id="UP000230423">
    <property type="component" value="Unassembled WGS sequence"/>
</dbReference>
<evidence type="ECO:0000256" key="1">
    <source>
        <dbReference type="ARBA" id="ARBA00004141"/>
    </source>
</evidence>
<keyword evidence="7" id="KW-0472">Membrane</keyword>
<keyword evidence="8" id="KW-0375">Hydrogen ion transport</keyword>
<evidence type="ECO:0000256" key="3">
    <source>
        <dbReference type="ARBA" id="ARBA00022448"/>
    </source>
</evidence>
<evidence type="ECO:0000313" key="10">
    <source>
        <dbReference type="Proteomes" id="UP000230423"/>
    </source>
</evidence>
<name>A0A2G9TJT8_TELCI</name>
<keyword evidence="3 8" id="KW-0813">Transport</keyword>
<feature type="non-terminal residue" evidence="9">
    <location>
        <position position="136"/>
    </location>
</feature>
<evidence type="ECO:0000256" key="4">
    <source>
        <dbReference type="ARBA" id="ARBA00022692"/>
    </source>
</evidence>
<dbReference type="Pfam" id="PF01496">
    <property type="entry name" value="V_ATPase_I"/>
    <property type="match status" value="2"/>
</dbReference>
<evidence type="ECO:0000256" key="5">
    <source>
        <dbReference type="ARBA" id="ARBA00022989"/>
    </source>
</evidence>
<evidence type="ECO:0000256" key="8">
    <source>
        <dbReference type="RuleBase" id="RU361189"/>
    </source>
</evidence>
<evidence type="ECO:0000256" key="7">
    <source>
        <dbReference type="ARBA" id="ARBA00023136"/>
    </source>
</evidence>
<feature type="non-terminal residue" evidence="9">
    <location>
        <position position="1"/>
    </location>
</feature>
<dbReference type="PANTHER" id="PTHR11629:SF73">
    <property type="entry name" value="V-TYPE PROTON ATPASE 116 KDA SUBUNIT A 2"/>
    <property type="match status" value="1"/>
</dbReference>
<dbReference type="GO" id="GO:0046961">
    <property type="term" value="F:proton-transporting ATPase activity, rotational mechanism"/>
    <property type="evidence" value="ECO:0007669"/>
    <property type="project" value="InterPro"/>
</dbReference>
<gene>
    <name evidence="9" type="ORF">TELCIR_20981</name>
</gene>
<reference evidence="9 10" key="1">
    <citation type="submission" date="2015-09" db="EMBL/GenBank/DDBJ databases">
        <title>Draft genome of the parasitic nematode Teladorsagia circumcincta isolate WARC Sus (inbred).</title>
        <authorList>
            <person name="Mitreva M."/>
        </authorList>
    </citation>
    <scope>NUCLEOTIDE SEQUENCE [LARGE SCALE GENOMIC DNA]</scope>
    <source>
        <strain evidence="9 10">S</strain>
    </source>
</reference>
<dbReference type="AlphaFoldDB" id="A0A2G9TJT8"/>
<evidence type="ECO:0000256" key="2">
    <source>
        <dbReference type="ARBA" id="ARBA00009904"/>
    </source>
</evidence>
<comment type="similarity">
    <text evidence="2 8">Belongs to the V-ATPase 116 kDa subunit family.</text>
</comment>
<dbReference type="InterPro" id="IPR002490">
    <property type="entry name" value="V-ATPase_116kDa_su"/>
</dbReference>
<keyword evidence="4" id="KW-0812">Transmembrane</keyword>
<comment type="subcellular location">
    <subcellularLocation>
        <location evidence="1">Membrane</location>
        <topology evidence="1">Multi-pass membrane protein</topology>
    </subcellularLocation>
</comment>
<dbReference type="EMBL" id="KZ364654">
    <property type="protein sequence ID" value="PIO57600.1"/>
    <property type="molecule type" value="Genomic_DNA"/>
</dbReference>
<dbReference type="PANTHER" id="PTHR11629">
    <property type="entry name" value="VACUOLAR PROTON ATPASES"/>
    <property type="match status" value="1"/>
</dbReference>
<organism evidence="9 10">
    <name type="scientific">Teladorsagia circumcincta</name>
    <name type="common">Brown stomach worm</name>
    <name type="synonym">Ostertagia circumcincta</name>
    <dbReference type="NCBI Taxonomy" id="45464"/>
    <lineage>
        <taxon>Eukaryota</taxon>
        <taxon>Metazoa</taxon>
        <taxon>Ecdysozoa</taxon>
        <taxon>Nematoda</taxon>
        <taxon>Chromadorea</taxon>
        <taxon>Rhabditida</taxon>
        <taxon>Rhabditina</taxon>
        <taxon>Rhabditomorpha</taxon>
        <taxon>Strongyloidea</taxon>
        <taxon>Trichostrongylidae</taxon>
        <taxon>Teladorsagia</taxon>
    </lineage>
</organism>
<evidence type="ECO:0000313" key="9">
    <source>
        <dbReference type="EMBL" id="PIO57600.1"/>
    </source>
</evidence>
<evidence type="ECO:0000256" key="6">
    <source>
        <dbReference type="ARBA" id="ARBA00023065"/>
    </source>
</evidence>
<keyword evidence="6 8" id="KW-0406">Ion transport</keyword>
<dbReference type="OrthoDB" id="10264220at2759"/>
<proteinExistence type="inferred from homology"/>
<protein>
    <recommendedName>
        <fullName evidence="8">V-type proton ATPase subunit a</fullName>
    </recommendedName>
</protein>
<keyword evidence="10" id="KW-1185">Reference proteome</keyword>
<sequence>RIKVQKDVFIVFYKGDRLRNIVEKVCDGFKAKLMKNCPKTFKDRQSARIDVKARLQDVKTVLGQTQEHRFRVLQAAANNHNNWLRQEISGSTVQPVLNVLESPEEPPTYNRTNKFTEVFQGIVDSYGIATYQELNP</sequence>